<gene>
    <name evidence="4" type="ORF">TPAR_02717</name>
</gene>
<dbReference type="GO" id="GO:0006631">
    <property type="term" value="P:fatty acid metabolic process"/>
    <property type="evidence" value="ECO:0007669"/>
    <property type="project" value="TreeGrafter"/>
</dbReference>
<keyword evidence="5" id="KW-1185">Reference proteome</keyword>
<dbReference type="PANTHER" id="PTHR43201:SF8">
    <property type="entry name" value="ACYL-COA SYNTHETASE FAMILY MEMBER 3"/>
    <property type="match status" value="1"/>
</dbReference>
<comment type="similarity">
    <text evidence="1">Belongs to the ATP-dependent AMP-binding enzyme family.</text>
</comment>
<dbReference type="PANTHER" id="PTHR43201">
    <property type="entry name" value="ACYL-COA SYNTHETASE"/>
    <property type="match status" value="1"/>
</dbReference>
<comment type="caution">
    <text evidence="4">The sequence shown here is derived from an EMBL/GenBank/DDBJ whole genome shotgun (WGS) entry which is preliminary data.</text>
</comment>
<dbReference type="InterPro" id="IPR042099">
    <property type="entry name" value="ANL_N_sf"/>
</dbReference>
<proteinExistence type="inferred from homology"/>
<dbReference type="GO" id="GO:0031956">
    <property type="term" value="F:medium-chain fatty acid-CoA ligase activity"/>
    <property type="evidence" value="ECO:0007669"/>
    <property type="project" value="TreeGrafter"/>
</dbReference>
<dbReference type="EMBL" id="PKSG01000277">
    <property type="protein sequence ID" value="POR37072.1"/>
    <property type="molecule type" value="Genomic_DNA"/>
</dbReference>
<dbReference type="STRING" id="94208.A0A2S4L3P3"/>
<protein>
    <submittedName>
        <fullName evidence="4">Acyl-CoA synthetase family member 3, mitochondrial</fullName>
    </submittedName>
</protein>
<dbReference type="Pfam" id="PF00501">
    <property type="entry name" value="AMP-binding"/>
    <property type="match status" value="1"/>
</dbReference>
<name>A0A2S4L3P3_9HYPO</name>
<evidence type="ECO:0000313" key="5">
    <source>
        <dbReference type="Proteomes" id="UP000237481"/>
    </source>
</evidence>
<dbReference type="AlphaFoldDB" id="A0A2S4L3P3"/>
<evidence type="ECO:0000256" key="1">
    <source>
        <dbReference type="ARBA" id="ARBA00006432"/>
    </source>
</evidence>
<dbReference type="CDD" id="cd04433">
    <property type="entry name" value="AFD_class_I"/>
    <property type="match status" value="1"/>
</dbReference>
<dbReference type="InterPro" id="IPR045851">
    <property type="entry name" value="AMP-bd_C_sf"/>
</dbReference>
<feature type="domain" description="AMP-binding enzyme C-terminal" evidence="3">
    <location>
        <begin position="436"/>
        <end position="504"/>
    </location>
</feature>
<accession>A0A2S4L3P3</accession>
<organism evidence="4 5">
    <name type="scientific">Tolypocladium paradoxum</name>
    <dbReference type="NCBI Taxonomy" id="94208"/>
    <lineage>
        <taxon>Eukaryota</taxon>
        <taxon>Fungi</taxon>
        <taxon>Dikarya</taxon>
        <taxon>Ascomycota</taxon>
        <taxon>Pezizomycotina</taxon>
        <taxon>Sordariomycetes</taxon>
        <taxon>Hypocreomycetidae</taxon>
        <taxon>Hypocreales</taxon>
        <taxon>Ophiocordycipitaceae</taxon>
        <taxon>Tolypocladium</taxon>
    </lineage>
</organism>
<evidence type="ECO:0000313" key="4">
    <source>
        <dbReference type="EMBL" id="POR37072.1"/>
    </source>
</evidence>
<evidence type="ECO:0000259" key="3">
    <source>
        <dbReference type="Pfam" id="PF13193"/>
    </source>
</evidence>
<dbReference type="InterPro" id="IPR000873">
    <property type="entry name" value="AMP-dep_synth/lig_dom"/>
</dbReference>
<dbReference type="OrthoDB" id="6614653at2759"/>
<reference evidence="4 5" key="1">
    <citation type="submission" date="2018-01" db="EMBL/GenBank/DDBJ databases">
        <title>Harnessing the power of phylogenomics to disentangle the directionality and signatures of interkingdom host jumping in the parasitic fungal genus Tolypocladium.</title>
        <authorList>
            <person name="Quandt C.A."/>
            <person name="Patterson W."/>
            <person name="Spatafora J.W."/>
        </authorList>
    </citation>
    <scope>NUCLEOTIDE SEQUENCE [LARGE SCALE GENOMIC DNA]</scope>
    <source>
        <strain evidence="4 5">NRBC 100945</strain>
    </source>
</reference>
<dbReference type="PROSITE" id="PS00455">
    <property type="entry name" value="AMP_BINDING"/>
    <property type="match status" value="1"/>
</dbReference>
<dbReference type="Proteomes" id="UP000237481">
    <property type="component" value="Unassembled WGS sequence"/>
</dbReference>
<evidence type="ECO:0000259" key="2">
    <source>
        <dbReference type="Pfam" id="PF00501"/>
    </source>
</evidence>
<dbReference type="Pfam" id="PF13193">
    <property type="entry name" value="AMP-binding_C"/>
    <property type="match status" value="1"/>
</dbReference>
<dbReference type="InterPro" id="IPR020845">
    <property type="entry name" value="AMP-binding_CS"/>
</dbReference>
<dbReference type="InterPro" id="IPR025110">
    <property type="entry name" value="AMP-bd_C"/>
</dbReference>
<sequence length="568" mass="62368">MTARTTRKFPNDPILVKLLQSASLTTEHIIHDAYGFDKTYADLLGDIVQTRDAIRANLPSTALNAHGVLNDDRPYICVLTRSGYEFLVAFFAIRAIGGACIPFGSGILAEEAEYFISDTKATCLLAGSTRAQQAGKISECIKQHGGPEIVTLLISNDASPLRDIDIGIDESIEMNPQGPGLVVFTSGTTGPPKGAVLPKQCAVFQQTAEPNSASLCFRPPHWLGGAMSLLIPPLIGMKLYILKERASAESIWKLLKNNRITSASFTPALLRQLKEVYTDKFSSLPTEEQQEYLDGFNALDQINCSGAMISPATRTFWTSMTGRPFQNIYASTECGGAVLATNINEPTDLEHSVGTPAPGVEVKLSEGDHGEILVKSPWMLTHYIGDEEASKAAFDEEGYLKTGDLAHIVDGEYVFDGRATADYVFFHGYRIQSIRVEDALTNLPYVSDACVVGVPDHEAKELCGALIRPRHDVPKDEISLARVRADLSESLPAYMRPYLLRVMDAGEEVPYTVSLKPIKREILKRFFGITDYWSVEDPTPGVESWGNQPAQLEAETKPWDWCGLQRSE</sequence>
<dbReference type="SUPFAM" id="SSF56801">
    <property type="entry name" value="Acetyl-CoA synthetase-like"/>
    <property type="match status" value="1"/>
</dbReference>
<feature type="domain" description="AMP-dependent synthetase/ligase" evidence="2">
    <location>
        <begin position="57"/>
        <end position="383"/>
    </location>
</feature>
<dbReference type="Gene3D" id="3.30.300.30">
    <property type="match status" value="1"/>
</dbReference>
<dbReference type="Gene3D" id="3.40.50.12780">
    <property type="entry name" value="N-terminal domain of ligase-like"/>
    <property type="match status" value="1"/>
</dbReference>